<sequence>MNHVIIGGDSKACRDFIHIVAGAIDHLTVIFPETQYAQSLPADFRGNLVIGDLKEESTLEKANISSADTVFIWTMDEDINALLAVTAKRVYNVKNVVVYTCETNNSKLYEKFEIDTVTIHKFL</sequence>
<name>A0A841KPZ8_9FIRM</name>
<comment type="caution">
    <text evidence="2">The sequence shown here is derived from an EMBL/GenBank/DDBJ whole genome shotgun (WGS) entry which is preliminary data.</text>
</comment>
<proteinExistence type="predicted"/>
<dbReference type="Proteomes" id="UP000579281">
    <property type="component" value="Unassembled WGS sequence"/>
</dbReference>
<keyword evidence="3" id="KW-1185">Reference proteome</keyword>
<dbReference type="SUPFAM" id="SSF51735">
    <property type="entry name" value="NAD(P)-binding Rossmann-fold domains"/>
    <property type="match status" value="1"/>
</dbReference>
<protein>
    <submittedName>
        <fullName evidence="2">Trk K+ transport system NAD-binding subunit</fullName>
    </submittedName>
</protein>
<feature type="domain" description="RCK N-terminal" evidence="1">
    <location>
        <begin position="26"/>
        <end position="117"/>
    </location>
</feature>
<evidence type="ECO:0000259" key="1">
    <source>
        <dbReference type="Pfam" id="PF02254"/>
    </source>
</evidence>
<dbReference type="GO" id="GO:0006813">
    <property type="term" value="P:potassium ion transport"/>
    <property type="evidence" value="ECO:0007669"/>
    <property type="project" value="InterPro"/>
</dbReference>
<dbReference type="Pfam" id="PF02254">
    <property type="entry name" value="TrkA_N"/>
    <property type="match status" value="1"/>
</dbReference>
<gene>
    <name evidence="2" type="ORF">HNQ80_000247</name>
</gene>
<organism evidence="2 3">
    <name type="scientific">Anaerosolibacter carboniphilus</name>
    <dbReference type="NCBI Taxonomy" id="1417629"/>
    <lineage>
        <taxon>Bacteria</taxon>
        <taxon>Bacillati</taxon>
        <taxon>Bacillota</taxon>
        <taxon>Clostridia</taxon>
        <taxon>Peptostreptococcales</taxon>
        <taxon>Thermotaleaceae</taxon>
        <taxon>Anaerosolibacter</taxon>
    </lineage>
</organism>
<dbReference type="InterPro" id="IPR003148">
    <property type="entry name" value="RCK_N"/>
</dbReference>
<reference evidence="2 3" key="1">
    <citation type="submission" date="2020-08" db="EMBL/GenBank/DDBJ databases">
        <title>Genomic Encyclopedia of Type Strains, Phase IV (KMG-IV): sequencing the most valuable type-strain genomes for metagenomic binning, comparative biology and taxonomic classification.</title>
        <authorList>
            <person name="Goeker M."/>
        </authorList>
    </citation>
    <scope>NUCLEOTIDE SEQUENCE [LARGE SCALE GENOMIC DNA]</scope>
    <source>
        <strain evidence="2 3">DSM 103526</strain>
    </source>
</reference>
<dbReference type="RefSeq" id="WP_184307339.1">
    <property type="nucleotide sequence ID" value="NZ_JACHEN010000001.1"/>
</dbReference>
<evidence type="ECO:0000313" key="3">
    <source>
        <dbReference type="Proteomes" id="UP000579281"/>
    </source>
</evidence>
<dbReference type="Gene3D" id="3.40.50.720">
    <property type="entry name" value="NAD(P)-binding Rossmann-like Domain"/>
    <property type="match status" value="1"/>
</dbReference>
<evidence type="ECO:0000313" key="2">
    <source>
        <dbReference type="EMBL" id="MBB6214178.1"/>
    </source>
</evidence>
<accession>A0A841KPZ8</accession>
<dbReference type="InterPro" id="IPR036291">
    <property type="entry name" value="NAD(P)-bd_dom_sf"/>
</dbReference>
<dbReference type="AlphaFoldDB" id="A0A841KPZ8"/>
<dbReference type="EMBL" id="JACHEN010000001">
    <property type="protein sequence ID" value="MBB6214178.1"/>
    <property type="molecule type" value="Genomic_DNA"/>
</dbReference>